<evidence type="ECO:0000259" key="3">
    <source>
        <dbReference type="Pfam" id="PF13556"/>
    </source>
</evidence>
<dbReference type="InterPro" id="IPR042070">
    <property type="entry name" value="PucR_C-HTH_sf"/>
</dbReference>
<evidence type="ECO:0000313" key="5">
    <source>
        <dbReference type="EMBL" id="GFP32146.1"/>
    </source>
</evidence>
<dbReference type="InterPro" id="IPR012914">
    <property type="entry name" value="PucR_dom"/>
</dbReference>
<evidence type="ECO:0000313" key="6">
    <source>
        <dbReference type="Proteomes" id="UP000568877"/>
    </source>
</evidence>
<evidence type="ECO:0008006" key="7">
    <source>
        <dbReference type="Google" id="ProtNLM"/>
    </source>
</evidence>
<proteinExistence type="inferred from homology"/>
<dbReference type="InterPro" id="IPR029016">
    <property type="entry name" value="GAF-like_dom_sf"/>
</dbReference>
<feature type="domain" description="Purine catabolism PurC-like" evidence="2">
    <location>
        <begin position="1"/>
        <end position="76"/>
    </location>
</feature>
<accession>A0A6V8PMA3</accession>
<dbReference type="PANTHER" id="PTHR33744:SF1">
    <property type="entry name" value="DNA-BINDING TRANSCRIPTIONAL ACTIVATOR ADER"/>
    <property type="match status" value="1"/>
</dbReference>
<comment type="similarity">
    <text evidence="1">Belongs to the CdaR family.</text>
</comment>
<name>A0A6V8PMA3_9ACTN</name>
<dbReference type="AlphaFoldDB" id="A0A6V8PMA3"/>
<gene>
    <name evidence="5" type="ORF">HKBW3S42_00451</name>
</gene>
<dbReference type="InterPro" id="IPR041522">
    <property type="entry name" value="CdaR_GGDEF"/>
</dbReference>
<dbReference type="PANTHER" id="PTHR33744">
    <property type="entry name" value="CARBOHYDRATE DIACID REGULATOR"/>
    <property type="match status" value="1"/>
</dbReference>
<dbReference type="InterPro" id="IPR009057">
    <property type="entry name" value="Homeodomain-like_sf"/>
</dbReference>
<comment type="caution">
    <text evidence="5">The sequence shown here is derived from an EMBL/GenBank/DDBJ whole genome shotgun (WGS) entry which is preliminary data.</text>
</comment>
<dbReference type="Pfam" id="PF13556">
    <property type="entry name" value="HTH_30"/>
    <property type="match status" value="1"/>
</dbReference>
<evidence type="ECO:0000256" key="1">
    <source>
        <dbReference type="ARBA" id="ARBA00006754"/>
    </source>
</evidence>
<dbReference type="Pfam" id="PF17853">
    <property type="entry name" value="GGDEF_2"/>
    <property type="match status" value="1"/>
</dbReference>
<dbReference type="Gene3D" id="3.30.450.40">
    <property type="match status" value="1"/>
</dbReference>
<organism evidence="5 6">
    <name type="scientific">Candidatus Hakubella thermalkaliphila</name>
    <dbReference type="NCBI Taxonomy" id="2754717"/>
    <lineage>
        <taxon>Bacteria</taxon>
        <taxon>Bacillati</taxon>
        <taxon>Actinomycetota</taxon>
        <taxon>Actinomycetota incertae sedis</taxon>
        <taxon>Candidatus Hakubellales</taxon>
        <taxon>Candidatus Hakubellaceae</taxon>
        <taxon>Candidatus Hakubella</taxon>
    </lineage>
</organism>
<dbReference type="InterPro" id="IPR025736">
    <property type="entry name" value="PucR_C-HTH_dom"/>
</dbReference>
<dbReference type="EMBL" id="BLSA01000037">
    <property type="protein sequence ID" value="GFP32146.1"/>
    <property type="molecule type" value="Genomic_DNA"/>
</dbReference>
<dbReference type="SUPFAM" id="SSF46689">
    <property type="entry name" value="Homeodomain-like"/>
    <property type="match status" value="1"/>
</dbReference>
<sequence length="503" mass="57082">MLTTAISFGHNPDLQEELIQKLSDKKVAAIGIAVGRYIDKIPENIIKKANSVDLTLVEIPWDIPFVDITREIGEKIIGSELMLLEKMEKFRNQLMDVALSGEGLGLLAQTLSQLISNPCFIVNEHLQIVIYPTDFGTKEREIKKLLGAFSKSNRSQDLIKGGDKKSSNILDDRGEKIGAFAPIVAQGDLLGYLIVFEKNKKMDKVDYLVLEYGATVAALEILKKSKDERALDRLESDFVHDLIFSEDMTEQNAAERALFLKFDPAAPHIIVTIDIGDFSDYLRKSQVSSEVDIQILKQKLFYTAHKKLSDSHLKFVSSRRSDKIVFVIEVGESYDLTPIKDIFEELRDHIARNFQDITVSVGISSLCMSVEHIPKGYRETEKAIKIGRILSGKNKVTCFDELGVYQILFNLKEDEEIKDFIERQIGRLLKLKNNKRNELTHTLNTYIELGGNTSKTAEALFVHRNTLNYRLRTLNNLLKQDLHNPHTLLNLAIALKLLRLQNK</sequence>
<dbReference type="Gene3D" id="1.10.10.2840">
    <property type="entry name" value="PucR C-terminal helix-turn-helix domain"/>
    <property type="match status" value="1"/>
</dbReference>
<feature type="domain" description="CdaR GGDEF-like" evidence="4">
    <location>
        <begin position="250"/>
        <end position="386"/>
    </location>
</feature>
<evidence type="ECO:0000259" key="2">
    <source>
        <dbReference type="Pfam" id="PF07905"/>
    </source>
</evidence>
<dbReference type="Proteomes" id="UP000568877">
    <property type="component" value="Unassembled WGS sequence"/>
</dbReference>
<dbReference type="InterPro" id="IPR051448">
    <property type="entry name" value="CdaR-like_regulators"/>
</dbReference>
<evidence type="ECO:0000259" key="4">
    <source>
        <dbReference type="Pfam" id="PF17853"/>
    </source>
</evidence>
<feature type="domain" description="PucR C-terminal helix-turn-helix" evidence="3">
    <location>
        <begin position="439"/>
        <end position="497"/>
    </location>
</feature>
<protein>
    <recommendedName>
        <fullName evidence="7">Purine catabolism regulatory protein</fullName>
    </recommendedName>
</protein>
<reference evidence="5 6" key="1">
    <citation type="journal article" date="2020" name="Front. Microbiol.">
        <title>Single-cell genomics of novel Actinobacteria with the Wood-Ljungdahl pathway discovered in a serpentinizing system.</title>
        <authorList>
            <person name="Merino N."/>
            <person name="Kawai M."/>
            <person name="Boyd E.S."/>
            <person name="Colman D.R."/>
            <person name="McGlynn S.E."/>
            <person name="Nealson K.H."/>
            <person name="Kurokawa K."/>
            <person name="Hongoh Y."/>
        </authorList>
    </citation>
    <scope>NUCLEOTIDE SEQUENCE [LARGE SCALE GENOMIC DNA]</scope>
    <source>
        <strain evidence="5 6">S42</strain>
    </source>
</reference>
<dbReference type="Pfam" id="PF07905">
    <property type="entry name" value="PucR"/>
    <property type="match status" value="1"/>
</dbReference>